<name>A0A0E9XUI2_ANGAN</name>
<accession>A0A0E9XUI2</accession>
<sequence length="41" mass="5061">MYSMFPTKSVQRCVMIQHKRRRTCQDFKISLSKLTHFKHDF</sequence>
<dbReference type="AlphaFoldDB" id="A0A0E9XUI2"/>
<evidence type="ECO:0000313" key="1">
    <source>
        <dbReference type="EMBL" id="JAI06082.1"/>
    </source>
</evidence>
<organism evidence="1">
    <name type="scientific">Anguilla anguilla</name>
    <name type="common">European freshwater eel</name>
    <name type="synonym">Muraena anguilla</name>
    <dbReference type="NCBI Taxonomy" id="7936"/>
    <lineage>
        <taxon>Eukaryota</taxon>
        <taxon>Metazoa</taxon>
        <taxon>Chordata</taxon>
        <taxon>Craniata</taxon>
        <taxon>Vertebrata</taxon>
        <taxon>Euteleostomi</taxon>
        <taxon>Actinopterygii</taxon>
        <taxon>Neopterygii</taxon>
        <taxon>Teleostei</taxon>
        <taxon>Anguilliformes</taxon>
        <taxon>Anguillidae</taxon>
        <taxon>Anguilla</taxon>
    </lineage>
</organism>
<reference evidence="1" key="1">
    <citation type="submission" date="2014-11" db="EMBL/GenBank/DDBJ databases">
        <authorList>
            <person name="Amaro Gonzalez C."/>
        </authorList>
    </citation>
    <scope>NUCLEOTIDE SEQUENCE</scope>
</reference>
<proteinExistence type="predicted"/>
<dbReference type="EMBL" id="GBXM01002496">
    <property type="protein sequence ID" value="JAI06082.1"/>
    <property type="molecule type" value="Transcribed_RNA"/>
</dbReference>
<reference evidence="1" key="2">
    <citation type="journal article" date="2015" name="Fish Shellfish Immunol.">
        <title>Early steps in the European eel (Anguilla anguilla)-Vibrio vulnificus interaction in the gills: Role of the RtxA13 toxin.</title>
        <authorList>
            <person name="Callol A."/>
            <person name="Pajuelo D."/>
            <person name="Ebbesson L."/>
            <person name="Teles M."/>
            <person name="MacKenzie S."/>
            <person name="Amaro C."/>
        </authorList>
    </citation>
    <scope>NUCLEOTIDE SEQUENCE</scope>
</reference>
<protein>
    <submittedName>
        <fullName evidence="1">Uncharacterized protein</fullName>
    </submittedName>
</protein>